<accession>A0A0N9MVS2</accession>
<gene>
    <name evidence="6" type="ORF">ACH46_11755</name>
</gene>
<dbReference type="SUPFAM" id="SSF53335">
    <property type="entry name" value="S-adenosyl-L-methionine-dependent methyltransferases"/>
    <property type="match status" value="1"/>
</dbReference>
<evidence type="ECO:0000313" key="7">
    <source>
        <dbReference type="Proteomes" id="UP000063789"/>
    </source>
</evidence>
<dbReference type="Pfam" id="PF01728">
    <property type="entry name" value="FtsJ"/>
    <property type="match status" value="1"/>
</dbReference>
<sequence length="299" mass="31897">MAARARLDAELVRRGLARSREQAREYIDSGFVKVNGAVATKAATNVAKDTPLVVSEPDTDHWASRGAHKLLGALEAFEPQGVSVDGKRCLDAGASTGGFTDVLLRRGAREVEAVDVGYGQLVWKLQSDDRVHIHDRTNVRHLTPETIGGPVDLIVGDLSFISLKLVLPALASCLRPGGDALPMVKPQFEVGKDRVGHGGVVRDPDLRADAVEAVAAMAASLGLQTRDVVASPLPGPSGNVEFFLWLHRPLDSETDDAPDEQTSAAGDTVDGETAARWKDPEEGRRVRALIDRAVADGPQ</sequence>
<dbReference type="EMBL" id="CP011853">
    <property type="protein sequence ID" value="ALG86830.1"/>
    <property type="molecule type" value="Genomic_DNA"/>
</dbReference>
<dbReference type="KEGG" id="goq:ACH46_11755"/>
<keyword evidence="7" id="KW-1185">Reference proteome</keyword>
<comment type="similarity">
    <text evidence="2">Belongs to the TlyA family.</text>
</comment>
<dbReference type="InterPro" id="IPR036986">
    <property type="entry name" value="S4_RNA-bd_sf"/>
</dbReference>
<dbReference type="PIRSF" id="PIRSF005578">
    <property type="entry name" value="TlyA"/>
    <property type="match status" value="1"/>
</dbReference>
<dbReference type="PANTHER" id="PTHR32319">
    <property type="entry name" value="BACTERIAL HEMOLYSIN-LIKE PROTEIN"/>
    <property type="match status" value="1"/>
</dbReference>
<dbReference type="STRING" id="1136941.ACH46_11755"/>
<dbReference type="Pfam" id="PF01479">
    <property type="entry name" value="S4"/>
    <property type="match status" value="1"/>
</dbReference>
<dbReference type="Gene3D" id="3.40.50.150">
    <property type="entry name" value="Vaccinia Virus protein VP39"/>
    <property type="match status" value="1"/>
</dbReference>
<dbReference type="Gene3D" id="3.10.290.10">
    <property type="entry name" value="RNA-binding S4 domain"/>
    <property type="match status" value="1"/>
</dbReference>
<dbReference type="GO" id="GO:0032259">
    <property type="term" value="P:methylation"/>
    <property type="evidence" value="ECO:0007669"/>
    <property type="project" value="InterPro"/>
</dbReference>
<evidence type="ECO:0000259" key="5">
    <source>
        <dbReference type="SMART" id="SM00363"/>
    </source>
</evidence>
<evidence type="ECO:0000256" key="2">
    <source>
        <dbReference type="ARBA" id="ARBA00029460"/>
    </source>
</evidence>
<dbReference type="CDD" id="cd02440">
    <property type="entry name" value="AdoMet_MTases"/>
    <property type="match status" value="1"/>
</dbReference>
<dbReference type="CDD" id="cd00165">
    <property type="entry name" value="S4"/>
    <property type="match status" value="1"/>
</dbReference>
<feature type="region of interest" description="Disordered" evidence="4">
    <location>
        <begin position="251"/>
        <end position="285"/>
    </location>
</feature>
<dbReference type="PANTHER" id="PTHR32319:SF0">
    <property type="entry name" value="BACTERIAL HEMOLYSIN-LIKE PROTEIN"/>
    <property type="match status" value="1"/>
</dbReference>
<evidence type="ECO:0000256" key="1">
    <source>
        <dbReference type="ARBA" id="ARBA00022884"/>
    </source>
</evidence>
<reference evidence="7" key="1">
    <citation type="submission" date="2015-06" db="EMBL/GenBank/DDBJ databases">
        <title>Complete genome sequence and metabolic analysis of phthalate degradation pathway in Gordonia sp. QH-11.</title>
        <authorList>
            <person name="Jin D."/>
            <person name="Kong X."/>
            <person name="Bai Z."/>
        </authorList>
    </citation>
    <scope>NUCLEOTIDE SEQUENCE [LARGE SCALE GENOMIC DNA]</scope>
    <source>
        <strain evidence="7">QH-11</strain>
    </source>
</reference>
<dbReference type="InterPro" id="IPR002942">
    <property type="entry name" value="S4_RNA-bd"/>
</dbReference>
<dbReference type="PATRIC" id="fig|1136941.3.peg.2397"/>
<dbReference type="NCBIfam" id="TIGR00478">
    <property type="entry name" value="tly"/>
    <property type="match status" value="1"/>
</dbReference>
<dbReference type="GO" id="GO:0003723">
    <property type="term" value="F:RNA binding"/>
    <property type="evidence" value="ECO:0007669"/>
    <property type="project" value="UniProtKB-KW"/>
</dbReference>
<evidence type="ECO:0000256" key="3">
    <source>
        <dbReference type="PROSITE-ProRule" id="PRU00182"/>
    </source>
</evidence>
<keyword evidence="1 3" id="KW-0694">RNA-binding</keyword>
<dbReference type="SMART" id="SM00363">
    <property type="entry name" value="S4"/>
    <property type="match status" value="1"/>
</dbReference>
<dbReference type="InterPro" id="IPR047048">
    <property type="entry name" value="TlyA"/>
</dbReference>
<dbReference type="PROSITE" id="PS50889">
    <property type="entry name" value="S4"/>
    <property type="match status" value="1"/>
</dbReference>
<name>A0A0N9MVS2_9ACTN</name>
<protein>
    <submittedName>
        <fullName evidence="6">Cytochrome C peroxidase</fullName>
    </submittedName>
</protein>
<dbReference type="SUPFAM" id="SSF55174">
    <property type="entry name" value="Alpha-L RNA-binding motif"/>
    <property type="match status" value="1"/>
</dbReference>
<dbReference type="GO" id="GO:0008168">
    <property type="term" value="F:methyltransferase activity"/>
    <property type="evidence" value="ECO:0007669"/>
    <property type="project" value="InterPro"/>
</dbReference>
<keyword evidence="6" id="KW-0560">Oxidoreductase</keyword>
<dbReference type="InterPro" id="IPR004538">
    <property type="entry name" value="Hemolysin_A/TlyA"/>
</dbReference>
<feature type="domain" description="RNA-binding S4" evidence="5">
    <location>
        <begin position="5"/>
        <end position="68"/>
    </location>
</feature>
<dbReference type="Proteomes" id="UP000063789">
    <property type="component" value="Chromosome"/>
</dbReference>
<proteinExistence type="inferred from homology"/>
<dbReference type="InterPro" id="IPR002877">
    <property type="entry name" value="RNA_MeTrfase_FtsJ_dom"/>
</dbReference>
<evidence type="ECO:0000313" key="6">
    <source>
        <dbReference type="EMBL" id="ALG86830.1"/>
    </source>
</evidence>
<dbReference type="InterPro" id="IPR029063">
    <property type="entry name" value="SAM-dependent_MTases_sf"/>
</dbReference>
<reference evidence="6 7" key="2">
    <citation type="journal article" date="2017" name="Int. J. Syst. Evol. Microbiol.">
        <title>Gordonia phthalatica sp. nov., a di-n-butyl phthalate-degrading bacterium isolated from activated sludge.</title>
        <authorList>
            <person name="Jin D."/>
            <person name="Kong X."/>
            <person name="Jia M."/>
            <person name="Yu X."/>
            <person name="Wang X."/>
            <person name="Zhuang X."/>
            <person name="Deng Y."/>
            <person name="Bai Z."/>
        </authorList>
    </citation>
    <scope>NUCLEOTIDE SEQUENCE [LARGE SCALE GENOMIC DNA]</scope>
    <source>
        <strain evidence="6 7">QH-11</strain>
    </source>
</reference>
<evidence type="ECO:0000256" key="4">
    <source>
        <dbReference type="SAM" id="MobiDB-lite"/>
    </source>
</evidence>
<dbReference type="GO" id="GO:0004601">
    <property type="term" value="F:peroxidase activity"/>
    <property type="evidence" value="ECO:0007669"/>
    <property type="project" value="UniProtKB-KW"/>
</dbReference>
<keyword evidence="6" id="KW-0575">Peroxidase</keyword>
<organism evidence="6 7">
    <name type="scientific">Gordonia phthalatica</name>
    <dbReference type="NCBI Taxonomy" id="1136941"/>
    <lineage>
        <taxon>Bacteria</taxon>
        <taxon>Bacillati</taxon>
        <taxon>Actinomycetota</taxon>
        <taxon>Actinomycetes</taxon>
        <taxon>Mycobacteriales</taxon>
        <taxon>Gordoniaceae</taxon>
        <taxon>Gordonia</taxon>
    </lineage>
</organism>
<dbReference type="OrthoDB" id="9784736at2"/>
<dbReference type="AlphaFoldDB" id="A0A0N9MVS2"/>
<feature type="compositionally biased region" description="Basic and acidic residues" evidence="4">
    <location>
        <begin position="273"/>
        <end position="285"/>
    </location>
</feature>
<dbReference type="RefSeq" id="WP_062395322.1">
    <property type="nucleotide sequence ID" value="NZ_CP011853.1"/>
</dbReference>